<gene>
    <name evidence="9" type="ORF">NIK97_01585</name>
</gene>
<evidence type="ECO:0000256" key="4">
    <source>
        <dbReference type="ARBA" id="ARBA00023029"/>
    </source>
</evidence>
<dbReference type="PROSITE" id="PS52038">
    <property type="entry name" value="TOPO_IB_2"/>
    <property type="match status" value="1"/>
</dbReference>
<dbReference type="Gene3D" id="1.10.132.120">
    <property type="match status" value="1"/>
</dbReference>
<evidence type="ECO:0000313" key="9">
    <source>
        <dbReference type="EMBL" id="UWL60487.1"/>
    </source>
</evidence>
<dbReference type="Proteomes" id="UP001058739">
    <property type="component" value="Chromosome 01"/>
</dbReference>
<keyword evidence="5" id="KW-0238">DNA-binding</keyword>
<evidence type="ECO:0000256" key="1">
    <source>
        <dbReference type="ARBA" id="ARBA00000213"/>
    </source>
</evidence>
<evidence type="ECO:0000259" key="7">
    <source>
        <dbReference type="Pfam" id="PF01028"/>
    </source>
</evidence>
<keyword evidence="4" id="KW-0799">Topoisomerase</keyword>
<evidence type="ECO:0000256" key="5">
    <source>
        <dbReference type="ARBA" id="ARBA00023125"/>
    </source>
</evidence>
<evidence type="ECO:0000256" key="2">
    <source>
        <dbReference type="ARBA" id="ARBA00006645"/>
    </source>
</evidence>
<feature type="domain" description="DNA topoisomerase I catalytic core eukaryotic-type" evidence="7">
    <location>
        <begin position="101"/>
        <end position="302"/>
    </location>
</feature>
<organism evidence="9 10">
    <name type="scientific">Brucella pseudintermedia</name>
    <dbReference type="NCBI Taxonomy" id="370111"/>
    <lineage>
        <taxon>Bacteria</taxon>
        <taxon>Pseudomonadati</taxon>
        <taxon>Pseudomonadota</taxon>
        <taxon>Alphaproteobacteria</taxon>
        <taxon>Hyphomicrobiales</taxon>
        <taxon>Brucellaceae</taxon>
        <taxon>Brucella/Ochrobactrum group</taxon>
        <taxon>Brucella</taxon>
    </lineage>
</organism>
<dbReference type="InterPro" id="IPR013500">
    <property type="entry name" value="TopoI_cat_euk"/>
</dbReference>
<accession>A0ABY5UCN8</accession>
<dbReference type="InterPro" id="IPR011010">
    <property type="entry name" value="DNA_brk_join_enz"/>
</dbReference>
<evidence type="ECO:0000313" key="10">
    <source>
        <dbReference type="Proteomes" id="UP001058739"/>
    </source>
</evidence>
<dbReference type="EC" id="5.6.2.1" evidence="3"/>
<proteinExistence type="inferred from homology"/>
<comment type="similarity">
    <text evidence="2">Belongs to the type IB topoisomerase family.</text>
</comment>
<name>A0ABY5UCN8_9HYPH</name>
<dbReference type="Gene3D" id="3.30.66.10">
    <property type="entry name" value="DNA topoisomerase I domain"/>
    <property type="match status" value="1"/>
</dbReference>
<sequence length="354" mass="40265">MLEKSFTAPPVETEVAESKLLHISDTAPGIKRLRCGAGFRYVRFDRSAITAADRDRIARLAIPPAWTEVWICCDAQGHIQATGRDARGRKQYRYHPLWMAMQEETKFSSLPDFARALSRLRKAVDADMRRRSLCRDKVVATVIWLMDRLLLRVGNPDYARSNNSFGATTLRNRHLRDEGSGLRLVFTGKSGKMWSLKLSDKRIVRIVRSIQELPGQQLFQYVDDQGNRCPVTSQDINDYLRTIMQADFTSKHFRTWAATAAALEALRCIELPESERAKKRTLNGEIDKVAHRLGNTRAVCRQSYIHPAVPEHWLAGTLAAEVDAAAAIRLVAPELNDAERRTLKWLDFIDRTHA</sequence>
<dbReference type="InterPro" id="IPR035447">
    <property type="entry name" value="DNA_topo_I_N_sf"/>
</dbReference>
<evidence type="ECO:0000256" key="6">
    <source>
        <dbReference type="ARBA" id="ARBA00023235"/>
    </source>
</evidence>
<keyword evidence="10" id="KW-1185">Reference proteome</keyword>
<dbReference type="InterPro" id="IPR001631">
    <property type="entry name" value="TopoI"/>
</dbReference>
<evidence type="ECO:0000256" key="3">
    <source>
        <dbReference type="ARBA" id="ARBA00012891"/>
    </source>
</evidence>
<dbReference type="InterPro" id="IPR049331">
    <property type="entry name" value="Top1B_N_bact"/>
</dbReference>
<dbReference type="Pfam" id="PF01028">
    <property type="entry name" value="Topoisom_I"/>
    <property type="match status" value="1"/>
</dbReference>
<dbReference type="Gene3D" id="3.90.15.10">
    <property type="entry name" value="Topoisomerase I, Chain A, domain 3"/>
    <property type="match status" value="1"/>
</dbReference>
<dbReference type="RefSeq" id="WP_121986089.1">
    <property type="nucleotide sequence ID" value="NZ_CP099967.1"/>
</dbReference>
<dbReference type="SUPFAM" id="SSF55869">
    <property type="entry name" value="DNA topoisomerase I domain"/>
    <property type="match status" value="1"/>
</dbReference>
<dbReference type="InterPro" id="IPR014711">
    <property type="entry name" value="TopoI_cat_a-hlx-sub_euk"/>
</dbReference>
<comment type="catalytic activity">
    <reaction evidence="1">
        <text>ATP-independent breakage of single-stranded DNA, followed by passage and rejoining.</text>
        <dbReference type="EC" id="5.6.2.1"/>
    </reaction>
</comment>
<dbReference type="SUPFAM" id="SSF56349">
    <property type="entry name" value="DNA breaking-rejoining enzymes"/>
    <property type="match status" value="1"/>
</dbReference>
<dbReference type="PRINTS" id="PR00416">
    <property type="entry name" value="EUTPISMRASEI"/>
</dbReference>
<protein>
    <recommendedName>
        <fullName evidence="3">DNA topoisomerase</fullName>
        <ecNumber evidence="3">5.6.2.1</ecNumber>
    </recommendedName>
</protein>
<keyword evidence="6" id="KW-0413">Isomerase</keyword>
<dbReference type="EMBL" id="CP099967">
    <property type="protein sequence ID" value="UWL60487.1"/>
    <property type="molecule type" value="Genomic_DNA"/>
</dbReference>
<feature type="domain" description="DNA topoisomerase IB N-terminal" evidence="8">
    <location>
        <begin position="38"/>
        <end position="85"/>
    </location>
</feature>
<evidence type="ECO:0000259" key="8">
    <source>
        <dbReference type="Pfam" id="PF21338"/>
    </source>
</evidence>
<reference evidence="9" key="1">
    <citation type="submission" date="2022-06" db="EMBL/GenBank/DDBJ databases">
        <title>Complete Genome Sequence of Deoxynivalenol-bioadsorption Ochrobactrum pseudintermedium ASAG-D25.</title>
        <authorList>
            <person name="Wang N."/>
        </authorList>
    </citation>
    <scope>NUCLEOTIDE SEQUENCE</scope>
    <source>
        <strain evidence="9">ASAG-D25</strain>
    </source>
</reference>
<dbReference type="Pfam" id="PF21338">
    <property type="entry name" value="Top1B_N_bact"/>
    <property type="match status" value="1"/>
</dbReference>